<name>A0A1H0KID0_9PSEU</name>
<dbReference type="AlphaFoldDB" id="A0A1H0KID0"/>
<keyword evidence="2" id="KW-1133">Transmembrane helix</keyword>
<organism evidence="3 4">
    <name type="scientific">Actinokineospora alba</name>
    <dbReference type="NCBI Taxonomy" id="504798"/>
    <lineage>
        <taxon>Bacteria</taxon>
        <taxon>Bacillati</taxon>
        <taxon>Actinomycetota</taxon>
        <taxon>Actinomycetes</taxon>
        <taxon>Pseudonocardiales</taxon>
        <taxon>Pseudonocardiaceae</taxon>
        <taxon>Actinokineospora</taxon>
    </lineage>
</organism>
<proteinExistence type="predicted"/>
<evidence type="ECO:0000256" key="2">
    <source>
        <dbReference type="SAM" id="Phobius"/>
    </source>
</evidence>
<feature type="region of interest" description="Disordered" evidence="1">
    <location>
        <begin position="74"/>
        <end position="101"/>
    </location>
</feature>
<gene>
    <name evidence="3" type="ORF">SAMN05192558_103498</name>
</gene>
<keyword evidence="2" id="KW-0812">Transmembrane</keyword>
<dbReference type="EMBL" id="FNJB01000003">
    <property type="protein sequence ID" value="SDO55687.1"/>
    <property type="molecule type" value="Genomic_DNA"/>
</dbReference>
<keyword evidence="2" id="KW-0472">Membrane</keyword>
<keyword evidence="4" id="KW-1185">Reference proteome</keyword>
<feature type="transmembrane region" description="Helical" evidence="2">
    <location>
        <begin position="23"/>
        <end position="42"/>
    </location>
</feature>
<protein>
    <submittedName>
        <fullName evidence="3">Uncharacterized protein</fullName>
    </submittedName>
</protein>
<evidence type="ECO:0000313" key="4">
    <source>
        <dbReference type="Proteomes" id="UP000199651"/>
    </source>
</evidence>
<dbReference type="Proteomes" id="UP000199651">
    <property type="component" value="Unassembled WGS sequence"/>
</dbReference>
<dbReference type="STRING" id="504798.SAMN05421871_102551"/>
<sequence length="101" mass="10767">MGVGGEVTQSSDTVSPVTLVETLLVFAGIPLVIYGVIALMTLRENFAKTPRYRPGQEWEHPPVWWTANPAGLDAGHASAAPAHDDDTALRRTAKGGARGSW</sequence>
<reference evidence="4" key="1">
    <citation type="submission" date="2016-10" db="EMBL/GenBank/DDBJ databases">
        <authorList>
            <person name="Varghese N."/>
            <person name="Submissions S."/>
        </authorList>
    </citation>
    <scope>NUCLEOTIDE SEQUENCE [LARGE SCALE GENOMIC DNA]</scope>
    <source>
        <strain evidence="4">IBRC-M 10655</strain>
    </source>
</reference>
<evidence type="ECO:0000313" key="3">
    <source>
        <dbReference type="EMBL" id="SDO55687.1"/>
    </source>
</evidence>
<accession>A0A1H0KID0</accession>
<evidence type="ECO:0000256" key="1">
    <source>
        <dbReference type="SAM" id="MobiDB-lite"/>
    </source>
</evidence>